<reference evidence="2" key="1">
    <citation type="submission" date="2017-11" db="EMBL/GenBank/DDBJ databases">
        <title>Phenotypic and genomic properties of facultatively anaerobic sulfur-reducing natronoarchaea from hypersaline soda lakes.</title>
        <authorList>
            <person name="Sorokin D.Y."/>
            <person name="Kublanov I.V."/>
            <person name="Roman P."/>
            <person name="Sinninghe Damste J.S."/>
            <person name="Golyshin P.N."/>
            <person name="Rojo D."/>
            <person name="Ciordia S."/>
            <person name="Mena M.D.C."/>
            <person name="Ferrer M."/>
            <person name="Messina E."/>
            <person name="Smedile F."/>
            <person name="La Spada G."/>
            <person name="La Cono V."/>
            <person name="Yakimov M.M."/>
        </authorList>
    </citation>
    <scope>NUCLEOTIDE SEQUENCE [LARGE SCALE GENOMIC DNA]</scope>
    <source>
        <strain evidence="2">AArc-Sl</strain>
    </source>
</reference>
<dbReference type="EMBL" id="CP025066">
    <property type="protein sequence ID" value="AUX10485.1"/>
    <property type="molecule type" value="Genomic_DNA"/>
</dbReference>
<evidence type="ECO:0000313" key="2">
    <source>
        <dbReference type="Proteomes" id="UP000263012"/>
    </source>
</evidence>
<gene>
    <name evidence="1" type="ORF">AArcSl_2870</name>
</gene>
<dbReference type="KEGG" id="hdf:AArcSl_2870"/>
<dbReference type="RefSeq" id="WP_119820840.1">
    <property type="nucleotide sequence ID" value="NZ_CP025066.1"/>
</dbReference>
<organism evidence="1 2">
    <name type="scientific">Halalkaliarchaeum desulfuricum</name>
    <dbReference type="NCBI Taxonomy" id="2055893"/>
    <lineage>
        <taxon>Archaea</taxon>
        <taxon>Methanobacteriati</taxon>
        <taxon>Methanobacteriota</taxon>
        <taxon>Stenosarchaea group</taxon>
        <taxon>Halobacteria</taxon>
        <taxon>Halobacteriales</taxon>
        <taxon>Haloferacaceae</taxon>
        <taxon>Halalkaliarchaeum</taxon>
    </lineage>
</organism>
<proteinExistence type="predicted"/>
<accession>A0A343TN13</accession>
<sequence>MSSQPTVLVVGDARVDAGKTTFSVGLLDRLGRTVAEADPSPIGFKPRAGNDYWFDHDDVRAATDERRLYGKDAARLADVSGTTESPGGPGAIERLNPVHRLWRPTPGRTGTLGEADRTALVDRVTPDGETRYLVNGAAEADGLIPAPISERLPLADARRVGSVVEFNAAMRELHLPAFERLAERIRKAAGTRPVVIESYGDIAVPLENLREVLELDVVAAVAPTRLRVYRGDRWLRARSVASGSPREGRLEERTGRVAEMVEPVATRELPALPSGVRADPGGIAEAYADAYEAVLEQVKPDRR</sequence>
<dbReference type="GeneID" id="37879227"/>
<dbReference type="OrthoDB" id="39107at2157"/>
<keyword evidence="2" id="KW-1185">Reference proteome</keyword>
<evidence type="ECO:0000313" key="1">
    <source>
        <dbReference type="EMBL" id="AUX10485.1"/>
    </source>
</evidence>
<name>A0A343TN13_9EURY</name>
<dbReference type="AlphaFoldDB" id="A0A343TN13"/>
<protein>
    <submittedName>
        <fullName evidence="1">Putative P-loop ATPase/GTPase</fullName>
    </submittedName>
</protein>
<dbReference type="Proteomes" id="UP000263012">
    <property type="component" value="Chromosome"/>
</dbReference>